<accession>A0A2P4QSJ2</accession>
<organism evidence="1 2">
    <name type="scientific">Rhizophagus irregularis (strain DAOM 181602 / DAOM 197198 / MUCL 43194)</name>
    <name type="common">Arbuscular mycorrhizal fungus</name>
    <name type="synonym">Glomus intraradices</name>
    <dbReference type="NCBI Taxonomy" id="747089"/>
    <lineage>
        <taxon>Eukaryota</taxon>
        <taxon>Fungi</taxon>
        <taxon>Fungi incertae sedis</taxon>
        <taxon>Mucoromycota</taxon>
        <taxon>Glomeromycotina</taxon>
        <taxon>Glomeromycetes</taxon>
        <taxon>Glomerales</taxon>
        <taxon>Glomeraceae</taxon>
        <taxon>Rhizophagus</taxon>
    </lineage>
</organism>
<reference evidence="1 2" key="1">
    <citation type="journal article" date="2013" name="Proc. Natl. Acad. Sci. U.S.A.">
        <title>Genome of an arbuscular mycorrhizal fungus provides insight into the oldest plant symbiosis.</title>
        <authorList>
            <person name="Tisserant E."/>
            <person name="Malbreil M."/>
            <person name="Kuo A."/>
            <person name="Kohler A."/>
            <person name="Symeonidi A."/>
            <person name="Balestrini R."/>
            <person name="Charron P."/>
            <person name="Duensing N."/>
            <person name="Frei Dit Frey N."/>
            <person name="Gianinazzi-Pearson V."/>
            <person name="Gilbert L.B."/>
            <person name="Handa Y."/>
            <person name="Herr J.R."/>
            <person name="Hijri M."/>
            <person name="Koul R."/>
            <person name="Kawaguchi M."/>
            <person name="Krajinski F."/>
            <person name="Lammers P.J."/>
            <person name="Masclaux F.G."/>
            <person name="Murat C."/>
            <person name="Morin E."/>
            <person name="Ndikumana S."/>
            <person name="Pagni M."/>
            <person name="Petitpierre D."/>
            <person name="Requena N."/>
            <person name="Rosikiewicz P."/>
            <person name="Riley R."/>
            <person name="Saito K."/>
            <person name="San Clemente H."/>
            <person name="Shapiro H."/>
            <person name="van Tuinen D."/>
            <person name="Becard G."/>
            <person name="Bonfante P."/>
            <person name="Paszkowski U."/>
            <person name="Shachar-Hill Y.Y."/>
            <person name="Tuskan G.A."/>
            <person name="Young P.W."/>
            <person name="Sanders I.R."/>
            <person name="Henrissat B."/>
            <person name="Rensing S.A."/>
            <person name="Grigoriev I.V."/>
            <person name="Corradi N."/>
            <person name="Roux C."/>
            <person name="Martin F."/>
        </authorList>
    </citation>
    <scope>NUCLEOTIDE SEQUENCE [LARGE SCALE GENOMIC DNA]</scope>
    <source>
        <strain evidence="1 2">DAOM 197198</strain>
    </source>
</reference>
<evidence type="ECO:0000313" key="2">
    <source>
        <dbReference type="Proteomes" id="UP000018888"/>
    </source>
</evidence>
<protein>
    <submittedName>
        <fullName evidence="1">Uncharacterized protein</fullName>
    </submittedName>
</protein>
<sequence>MKWLKMIYFHSGEIENTDRKNQKDLSKLPEDRRPTGWFHDGIIKININGNNLQVGFLEVVGNAIVKDHKKIIGDLQKILKGKNSKHFYMLNTRELMIRNFLNSNALVIFSFRREKGVVDEKKLRQMIETFGILVDSK</sequence>
<proteinExistence type="predicted"/>
<dbReference type="EMBL" id="AUPC02000016">
    <property type="protein sequence ID" value="POG80624.1"/>
    <property type="molecule type" value="Genomic_DNA"/>
</dbReference>
<dbReference type="VEuPathDB" id="FungiDB:RhiirFUN_014156"/>
<dbReference type="Proteomes" id="UP000018888">
    <property type="component" value="Unassembled WGS sequence"/>
</dbReference>
<dbReference type="AlphaFoldDB" id="A0A2P4QSJ2"/>
<keyword evidence="2" id="KW-1185">Reference proteome</keyword>
<comment type="caution">
    <text evidence="1">The sequence shown here is derived from an EMBL/GenBank/DDBJ whole genome shotgun (WGS) entry which is preliminary data.</text>
</comment>
<gene>
    <name evidence="1" type="ORF">GLOIN_2v252909</name>
</gene>
<name>A0A2P4QSJ2_RHIID</name>
<reference evidence="1 2" key="2">
    <citation type="journal article" date="2018" name="New Phytol.">
        <title>High intraspecific genome diversity in the model arbuscular mycorrhizal symbiont Rhizophagus irregularis.</title>
        <authorList>
            <person name="Chen E.C.H."/>
            <person name="Morin E."/>
            <person name="Beaudet D."/>
            <person name="Noel J."/>
            <person name="Yildirir G."/>
            <person name="Ndikumana S."/>
            <person name="Charron P."/>
            <person name="St-Onge C."/>
            <person name="Giorgi J."/>
            <person name="Kruger M."/>
            <person name="Marton T."/>
            <person name="Ropars J."/>
            <person name="Grigoriev I.V."/>
            <person name="Hainaut M."/>
            <person name="Henrissat B."/>
            <person name="Roux C."/>
            <person name="Martin F."/>
            <person name="Corradi N."/>
        </authorList>
    </citation>
    <scope>NUCLEOTIDE SEQUENCE [LARGE SCALE GENOMIC DNA]</scope>
    <source>
        <strain evidence="1 2">DAOM 197198</strain>
    </source>
</reference>
<evidence type="ECO:0000313" key="1">
    <source>
        <dbReference type="EMBL" id="POG80624.1"/>
    </source>
</evidence>